<keyword evidence="2" id="KW-0732">Signal</keyword>
<feature type="chain" id="PRO_5020316944" evidence="2">
    <location>
        <begin position="23"/>
        <end position="1050"/>
    </location>
</feature>
<protein>
    <submittedName>
        <fullName evidence="3">Uncharacterized protein</fullName>
    </submittedName>
</protein>
<dbReference type="Proteomes" id="UP000295724">
    <property type="component" value="Unassembled WGS sequence"/>
</dbReference>
<keyword evidence="1" id="KW-1133">Transmembrane helix</keyword>
<feature type="transmembrane region" description="Helical" evidence="1">
    <location>
        <begin position="1000"/>
        <end position="1018"/>
    </location>
</feature>
<dbReference type="RefSeq" id="WP_099018328.1">
    <property type="nucleotide sequence ID" value="NZ_NIHB01000001.1"/>
</dbReference>
<organism evidence="3 4">
    <name type="scientific">Marinicella litoralis</name>
    <dbReference type="NCBI Taxonomy" id="644220"/>
    <lineage>
        <taxon>Bacteria</taxon>
        <taxon>Pseudomonadati</taxon>
        <taxon>Pseudomonadota</taxon>
        <taxon>Gammaproteobacteria</taxon>
        <taxon>Lysobacterales</taxon>
        <taxon>Marinicellaceae</taxon>
        <taxon>Marinicella</taxon>
    </lineage>
</organism>
<gene>
    <name evidence="3" type="ORF">C8D91_1459</name>
</gene>
<dbReference type="OrthoDB" id="7053597at2"/>
<feature type="transmembrane region" description="Helical" evidence="1">
    <location>
        <begin position="972"/>
        <end position="991"/>
    </location>
</feature>
<accession>A0A4R6XLI8</accession>
<feature type="transmembrane region" description="Helical" evidence="1">
    <location>
        <begin position="1024"/>
        <end position="1042"/>
    </location>
</feature>
<evidence type="ECO:0000256" key="1">
    <source>
        <dbReference type="SAM" id="Phobius"/>
    </source>
</evidence>
<keyword evidence="1" id="KW-0812">Transmembrane</keyword>
<feature type="signal peptide" evidence="2">
    <location>
        <begin position="1"/>
        <end position="22"/>
    </location>
</feature>
<name>A0A4R6XLI8_9GAMM</name>
<evidence type="ECO:0000313" key="3">
    <source>
        <dbReference type="EMBL" id="TDR20485.1"/>
    </source>
</evidence>
<keyword evidence="4" id="KW-1185">Reference proteome</keyword>
<keyword evidence="1" id="KW-0472">Membrane</keyword>
<dbReference type="AlphaFoldDB" id="A0A4R6XLI8"/>
<reference evidence="3 4" key="1">
    <citation type="submission" date="2019-03" db="EMBL/GenBank/DDBJ databases">
        <title>Genomic Encyclopedia of Type Strains, Phase IV (KMG-IV): sequencing the most valuable type-strain genomes for metagenomic binning, comparative biology and taxonomic classification.</title>
        <authorList>
            <person name="Goeker M."/>
        </authorList>
    </citation>
    <scope>NUCLEOTIDE SEQUENCE [LARGE SCALE GENOMIC DNA]</scope>
    <source>
        <strain evidence="3 4">DSM 25488</strain>
    </source>
</reference>
<proteinExistence type="predicted"/>
<sequence length="1050" mass="114890">MKISHLLLFILATWAYVMSAHSQSTAEAVVSQPDLHNNGDVRIPLANYIKLIEDARNPDLPAPAAYAIGQSDVTVKLSELDDRTTAYVTVNARIEVFEDQWSLIPILPYGAAITAVTINGKSIQLVQNAEWMSWSTNQAGTANLQISYSIDAARSDQGHVVPVPIPRASSTQLTVEFSGNELDMAVIPASDVKTSQQNKINRVTANIPTTSALLISWRVPSKQPYVLSRAKYQGQLQDKAFTFTADYQVEVFTGESIQLPLLPNSVTLNDVKVDGTAATILDQEGQFKVLLQGRGKHQITVVFQSTVKQQQGPPSVSFPVPRVAISEFELVLAGNKDISYYTGQPDIQLQLDLKQINGQVNSQFKDNVTIGQTFIPMTDVVTFAWIDAIPKDSKTEVRANANIYHAISAEEGVLYGKGLVDYEITHGETSTLSFQIPATAQVNRITAVTAGISDWTEASTDEVKTIKVFLDRKIKANFQLLVEYEQLLGQQTTANNDPAALEAIKVPLIKALAMHRQRGIVALLVGSELTLKPTKEQGVTRVGENQLPAFFRNQISQTIAHTFKYTSDMPQLTVETMAPIRKQGKYDAQVDTLISLGEVTMRGSAGIQIDVKSGTVLALDFAIPAGVNVLHVTGPSLRIHKVITDPTKGAGAEQLIKVEFTQEMTGQFQLEVNYENILEDSKSELEVPTIQVTGAEVQHGRIAVEALTAVEIQASKTLQLSTLEINELPQQLVLKTTNPILLAFKYVNSNTPHQLSLKMTRHQELAVQVAAIETANYQTLITDDGLAVTTARFDVRNSRLQFLRLSLPLESEVWSVFVNGKAEKPANANNNDTHSGQKDILIKMLNSATGFPVEVVYATPIKQMGLFGTISSQLPQPDMVVTHSYWDVYLPVGPNYQAVESNMNLVTAKQWVDPARHATLGAKQGASQVGKPLRMTVPQQGIQYSFEKLYANQSDSQAGFQIRYASATGNQVGLLVSIISVLMIWLVIFAIKSSQLSPRILVPVFMLGLVGLILSLAYLKSNPVAPLSTALAGGLVFLIMVLSPKFKNRQ</sequence>
<dbReference type="EMBL" id="SNZB01000003">
    <property type="protein sequence ID" value="TDR20485.1"/>
    <property type="molecule type" value="Genomic_DNA"/>
</dbReference>
<comment type="caution">
    <text evidence="3">The sequence shown here is derived from an EMBL/GenBank/DDBJ whole genome shotgun (WGS) entry which is preliminary data.</text>
</comment>
<evidence type="ECO:0000313" key="4">
    <source>
        <dbReference type="Proteomes" id="UP000295724"/>
    </source>
</evidence>
<evidence type="ECO:0000256" key="2">
    <source>
        <dbReference type="SAM" id="SignalP"/>
    </source>
</evidence>